<comment type="similarity">
    <text evidence="2">Belongs to the SPCS1 family.</text>
</comment>
<dbReference type="Proteomes" id="UP001497383">
    <property type="component" value="Chromosome 6"/>
</dbReference>
<accession>A0ABP0ZUP7</accession>
<protein>
    <recommendedName>
        <fullName evidence="10">ER membrane protein complex subunit 6</fullName>
    </recommendedName>
</protein>
<sequence length="82" mass="9102">MDQIQEIFEFPVTIPNQARVESVIRTMCLVNVISSFVIGYATDSLVYLSAAFAIQFAVLVALVSTNVLFKGQPGIEWLSVKY</sequence>
<dbReference type="EMBL" id="OZ022410">
    <property type="protein sequence ID" value="CAK9441418.1"/>
    <property type="molecule type" value="Genomic_DNA"/>
</dbReference>
<reference evidence="8 9" key="1">
    <citation type="submission" date="2024-03" db="EMBL/GenBank/DDBJ databases">
        <authorList>
            <person name="Brejova B."/>
        </authorList>
    </citation>
    <scope>NUCLEOTIDE SEQUENCE [LARGE SCALE GENOMIC DNA]</scope>
    <source>
        <strain evidence="8 9">CBS 14171</strain>
    </source>
</reference>
<keyword evidence="3 7" id="KW-0812">Transmembrane</keyword>
<keyword evidence="5 7" id="KW-1133">Transmembrane helix</keyword>
<keyword evidence="6 7" id="KW-0472">Membrane</keyword>
<dbReference type="InterPro" id="IPR009542">
    <property type="entry name" value="Spc1/SPCS1"/>
</dbReference>
<evidence type="ECO:0000256" key="2">
    <source>
        <dbReference type="ARBA" id="ARBA00005245"/>
    </source>
</evidence>
<comment type="subcellular location">
    <subcellularLocation>
        <location evidence="1">Endoplasmic reticulum membrane</location>
        <topology evidence="1">Multi-pass membrane protein</topology>
    </subcellularLocation>
</comment>
<dbReference type="Pfam" id="PF06645">
    <property type="entry name" value="SPC12"/>
    <property type="match status" value="1"/>
</dbReference>
<dbReference type="GeneID" id="92210482"/>
<evidence type="ECO:0000256" key="1">
    <source>
        <dbReference type="ARBA" id="ARBA00004477"/>
    </source>
</evidence>
<evidence type="ECO:0000256" key="7">
    <source>
        <dbReference type="SAM" id="Phobius"/>
    </source>
</evidence>
<evidence type="ECO:0000256" key="4">
    <source>
        <dbReference type="ARBA" id="ARBA00022824"/>
    </source>
</evidence>
<keyword evidence="9" id="KW-1185">Reference proteome</keyword>
<proteinExistence type="inferred from homology"/>
<evidence type="ECO:0000313" key="8">
    <source>
        <dbReference type="EMBL" id="CAK9441418.1"/>
    </source>
</evidence>
<dbReference type="RefSeq" id="XP_066832224.1">
    <property type="nucleotide sequence ID" value="XM_066975601.1"/>
</dbReference>
<evidence type="ECO:0008006" key="10">
    <source>
        <dbReference type="Google" id="ProtNLM"/>
    </source>
</evidence>
<organism evidence="8 9">
    <name type="scientific">Lodderomyces beijingensis</name>
    <dbReference type="NCBI Taxonomy" id="1775926"/>
    <lineage>
        <taxon>Eukaryota</taxon>
        <taxon>Fungi</taxon>
        <taxon>Dikarya</taxon>
        <taxon>Ascomycota</taxon>
        <taxon>Saccharomycotina</taxon>
        <taxon>Pichiomycetes</taxon>
        <taxon>Debaryomycetaceae</taxon>
        <taxon>Candida/Lodderomyces clade</taxon>
        <taxon>Lodderomyces</taxon>
    </lineage>
</organism>
<feature type="transmembrane region" description="Helical" evidence="7">
    <location>
        <begin position="23"/>
        <end position="41"/>
    </location>
</feature>
<name>A0ABP0ZUP7_9ASCO</name>
<gene>
    <name evidence="8" type="ORF">LODBEIA_P52860</name>
</gene>
<feature type="transmembrane region" description="Helical" evidence="7">
    <location>
        <begin position="47"/>
        <end position="69"/>
    </location>
</feature>
<evidence type="ECO:0000313" key="9">
    <source>
        <dbReference type="Proteomes" id="UP001497383"/>
    </source>
</evidence>
<evidence type="ECO:0000256" key="6">
    <source>
        <dbReference type="ARBA" id="ARBA00023136"/>
    </source>
</evidence>
<evidence type="ECO:0000256" key="3">
    <source>
        <dbReference type="ARBA" id="ARBA00022692"/>
    </source>
</evidence>
<evidence type="ECO:0000256" key="5">
    <source>
        <dbReference type="ARBA" id="ARBA00022989"/>
    </source>
</evidence>
<keyword evidence="4" id="KW-0256">Endoplasmic reticulum</keyword>